<evidence type="ECO:0000313" key="1">
    <source>
        <dbReference type="EMBL" id="CCG44642.1"/>
    </source>
</evidence>
<proteinExistence type="predicted"/>
<name>I0JKH3_HALH3</name>
<accession>I0JKH3</accession>
<protein>
    <submittedName>
        <fullName evidence="1">Uncharacterized protein</fullName>
    </submittedName>
</protein>
<dbReference type="KEGG" id="hhd:HBHAL_2293"/>
<gene>
    <name evidence="1" type="ordered locus">HBHAL_2293</name>
</gene>
<dbReference type="Proteomes" id="UP000007397">
    <property type="component" value="Chromosome"/>
</dbReference>
<reference evidence="1 2" key="1">
    <citation type="journal article" date="2013" name="Environ. Microbiol.">
        <title>Chloride and organic osmolytes: a hybrid strategy to cope with elevated salinities by the moderately halophilic, chloride-dependent bacterium Halobacillus halophilus.</title>
        <authorList>
            <person name="Saum S.H."/>
            <person name="Pfeiffer F."/>
            <person name="Palm P."/>
            <person name="Rampp M."/>
            <person name="Schuster S.C."/>
            <person name="Muller V."/>
            <person name="Oesterhelt D."/>
        </authorList>
    </citation>
    <scope>NUCLEOTIDE SEQUENCE [LARGE SCALE GENOMIC DNA]</scope>
    <source>
        <strain evidence="2">ATCC 35676 / DSM 2266 / JCM 20832 / KCTC 3685 / LMG 17431 / NBRC 102448 / NCIMB 2269</strain>
    </source>
</reference>
<evidence type="ECO:0000313" key="2">
    <source>
        <dbReference type="Proteomes" id="UP000007397"/>
    </source>
</evidence>
<dbReference type="EMBL" id="HE717023">
    <property type="protein sequence ID" value="CCG44642.1"/>
    <property type="molecule type" value="Genomic_DNA"/>
</dbReference>
<sequence length="34" mass="4077">MRLQSFFSNRQDGKKNIKQYRYFLNLLTIGLIIG</sequence>
<keyword evidence="2" id="KW-1185">Reference proteome</keyword>
<dbReference type="AlphaFoldDB" id="I0JKH3"/>
<dbReference type="HOGENOM" id="CLU_3374066_0_0_9"/>
<organism evidence="1 2">
    <name type="scientific">Halobacillus halophilus (strain ATCC 35676 / DSM 2266 / JCM 20832 / KCTC 3685 / LMG 17431 / NBRC 102448 / NCIMB 2269)</name>
    <name type="common">Sporosarcina halophila</name>
    <dbReference type="NCBI Taxonomy" id="866895"/>
    <lineage>
        <taxon>Bacteria</taxon>
        <taxon>Bacillati</taxon>
        <taxon>Bacillota</taxon>
        <taxon>Bacilli</taxon>
        <taxon>Bacillales</taxon>
        <taxon>Bacillaceae</taxon>
        <taxon>Halobacillus</taxon>
    </lineage>
</organism>
<dbReference type="STRING" id="866895.HBHAL_2293"/>